<dbReference type="PANTHER" id="PTHR35901">
    <property type="entry name" value="RIBONUCLEASE VAPC3"/>
    <property type="match status" value="1"/>
</dbReference>
<evidence type="ECO:0000313" key="9">
    <source>
        <dbReference type="Proteomes" id="UP000192739"/>
    </source>
</evidence>
<reference evidence="8 9" key="1">
    <citation type="submission" date="2017-02" db="EMBL/GenBank/DDBJ databases">
        <title>The new phylogeny of genus Mycobacterium.</title>
        <authorList>
            <person name="Tortoli E."/>
            <person name="Trovato A."/>
            <person name="Cirillo D.M."/>
        </authorList>
    </citation>
    <scope>NUCLEOTIDE SEQUENCE [LARGE SCALE GENOMIC DNA]</scope>
    <source>
        <strain evidence="8 9">DSM 44049</strain>
    </source>
</reference>
<organism evidence="8 9">
    <name type="scientific">Mycobacterium intermedium</name>
    <dbReference type="NCBI Taxonomy" id="28445"/>
    <lineage>
        <taxon>Bacteria</taxon>
        <taxon>Bacillati</taxon>
        <taxon>Actinomycetota</taxon>
        <taxon>Actinomycetes</taxon>
        <taxon>Mycobacteriales</taxon>
        <taxon>Mycobacteriaceae</taxon>
        <taxon>Mycobacterium</taxon>
        <taxon>Mycobacterium simiae complex</taxon>
    </lineage>
</organism>
<keyword evidence="9" id="KW-1185">Reference proteome</keyword>
<keyword evidence="5" id="KW-0378">Hydrolase</keyword>
<evidence type="ECO:0000256" key="5">
    <source>
        <dbReference type="ARBA" id="ARBA00022801"/>
    </source>
</evidence>
<dbReference type="STRING" id="28445.BHQ20_18715"/>
<gene>
    <name evidence="8" type="ORF">BST27_12860</name>
</gene>
<proteinExistence type="predicted"/>
<evidence type="ECO:0000256" key="2">
    <source>
        <dbReference type="ARBA" id="ARBA00022649"/>
    </source>
</evidence>
<dbReference type="Proteomes" id="UP000192739">
    <property type="component" value="Unassembled WGS sequence"/>
</dbReference>
<dbReference type="PANTHER" id="PTHR35901:SF1">
    <property type="entry name" value="EXONUCLEASE VAPC9"/>
    <property type="match status" value="1"/>
</dbReference>
<dbReference type="Gene3D" id="3.40.50.1010">
    <property type="entry name" value="5'-nuclease"/>
    <property type="match status" value="1"/>
</dbReference>
<keyword evidence="6" id="KW-0460">Magnesium</keyword>
<protein>
    <submittedName>
        <fullName evidence="8">VapC toxin family PIN domain ribonuclease</fullName>
    </submittedName>
</protein>
<dbReference type="CDD" id="cd09873">
    <property type="entry name" value="PIN_Pae0151-like"/>
    <property type="match status" value="1"/>
</dbReference>
<keyword evidence="3" id="KW-0540">Nuclease</keyword>
<dbReference type="AlphaFoldDB" id="A0A1E3SAF4"/>
<dbReference type="InterPro" id="IPR002716">
    <property type="entry name" value="PIN_dom"/>
</dbReference>
<dbReference type="RefSeq" id="WP_069420657.1">
    <property type="nucleotide sequence ID" value="NZ_CBCRZH010000025.1"/>
</dbReference>
<dbReference type="SUPFAM" id="SSF88723">
    <property type="entry name" value="PIN domain-like"/>
    <property type="match status" value="1"/>
</dbReference>
<keyword evidence="2" id="KW-1277">Toxin-antitoxin system</keyword>
<dbReference type="InterPro" id="IPR051619">
    <property type="entry name" value="TypeII_TA_RNase_PINc/VapC"/>
</dbReference>
<dbReference type="EMBL" id="MVHT01000030">
    <property type="protein sequence ID" value="ORB05517.1"/>
    <property type="molecule type" value="Genomic_DNA"/>
</dbReference>
<evidence type="ECO:0000313" key="8">
    <source>
        <dbReference type="EMBL" id="ORB05517.1"/>
    </source>
</evidence>
<feature type="domain" description="PIN" evidence="7">
    <location>
        <begin position="13"/>
        <end position="117"/>
    </location>
</feature>
<dbReference type="GO" id="GO:0004518">
    <property type="term" value="F:nuclease activity"/>
    <property type="evidence" value="ECO:0007669"/>
    <property type="project" value="UniProtKB-KW"/>
</dbReference>
<evidence type="ECO:0000256" key="3">
    <source>
        <dbReference type="ARBA" id="ARBA00022722"/>
    </source>
</evidence>
<evidence type="ECO:0000256" key="1">
    <source>
        <dbReference type="ARBA" id="ARBA00001946"/>
    </source>
</evidence>
<evidence type="ECO:0000256" key="4">
    <source>
        <dbReference type="ARBA" id="ARBA00022723"/>
    </source>
</evidence>
<dbReference type="InterPro" id="IPR044153">
    <property type="entry name" value="PIN_Pae0151-like"/>
</dbReference>
<comment type="caution">
    <text evidence="8">The sequence shown here is derived from an EMBL/GenBank/DDBJ whole genome shotgun (WGS) entry which is preliminary data.</text>
</comment>
<keyword evidence="4" id="KW-0479">Metal-binding</keyword>
<evidence type="ECO:0000256" key="6">
    <source>
        <dbReference type="ARBA" id="ARBA00022842"/>
    </source>
</evidence>
<name>A0A1E3SAF4_MYCIE</name>
<comment type="cofactor">
    <cofactor evidence="1">
        <name>Mg(2+)</name>
        <dbReference type="ChEBI" id="CHEBI:18420"/>
    </cofactor>
</comment>
<evidence type="ECO:0000259" key="7">
    <source>
        <dbReference type="Pfam" id="PF01850"/>
    </source>
</evidence>
<dbReference type="InterPro" id="IPR029060">
    <property type="entry name" value="PIN-like_dom_sf"/>
</dbReference>
<accession>A0A1E3SAF4</accession>
<dbReference type="GO" id="GO:0046872">
    <property type="term" value="F:metal ion binding"/>
    <property type="evidence" value="ECO:0007669"/>
    <property type="project" value="UniProtKB-KW"/>
</dbReference>
<dbReference type="GO" id="GO:0016787">
    <property type="term" value="F:hydrolase activity"/>
    <property type="evidence" value="ECO:0007669"/>
    <property type="project" value="UniProtKB-KW"/>
</dbReference>
<dbReference type="Pfam" id="PF01850">
    <property type="entry name" value="PIN"/>
    <property type="match status" value="1"/>
</dbReference>
<sequence>MPTTRGSSALGDDGAGGQRARARLRNETLVAPQLVDLEVVSVWRRHVVARQMAARRAADAIADLADLPLHRAPHQPLLQRIWELRHVVPPYDAAYVALAEALEVRFVTADARLSRASGIRCEIEVINGIGRT</sequence>